<reference evidence="8 9" key="1">
    <citation type="submission" date="2016-12" db="EMBL/GenBank/DDBJ databases">
        <title>Draft genome sequence of Fusarium oxysporum causing rot on Narcissus.</title>
        <authorList>
            <person name="Armitage A.D."/>
            <person name="Taylor A."/>
            <person name="Clarkson J.P."/>
            <person name="Harrison R.J."/>
            <person name="Jackson A.C."/>
        </authorList>
    </citation>
    <scope>NUCLEOTIDE SEQUENCE [LARGE SCALE GENOMIC DNA]</scope>
    <source>
        <strain evidence="8 9">N139</strain>
    </source>
</reference>
<feature type="region of interest" description="Disordered" evidence="6">
    <location>
        <begin position="1"/>
        <end position="26"/>
    </location>
</feature>
<organism evidence="8 9">
    <name type="scientific">Fusarium oxysporum f. sp. narcissi</name>
    <dbReference type="NCBI Taxonomy" id="451672"/>
    <lineage>
        <taxon>Eukaryota</taxon>
        <taxon>Fungi</taxon>
        <taxon>Dikarya</taxon>
        <taxon>Ascomycota</taxon>
        <taxon>Pezizomycotina</taxon>
        <taxon>Sordariomycetes</taxon>
        <taxon>Hypocreomycetidae</taxon>
        <taxon>Hypocreales</taxon>
        <taxon>Nectriaceae</taxon>
        <taxon>Fusarium</taxon>
        <taxon>Fusarium oxysporum species complex</taxon>
    </lineage>
</organism>
<feature type="transmembrane region" description="Helical" evidence="7">
    <location>
        <begin position="373"/>
        <end position="397"/>
    </location>
</feature>
<keyword evidence="2" id="KW-0813">Transport</keyword>
<feature type="transmembrane region" description="Helical" evidence="7">
    <location>
        <begin position="323"/>
        <end position="352"/>
    </location>
</feature>
<evidence type="ECO:0000256" key="3">
    <source>
        <dbReference type="ARBA" id="ARBA00022692"/>
    </source>
</evidence>
<gene>
    <name evidence="8" type="ORF">BFJ63_vAg17225</name>
</gene>
<evidence type="ECO:0000256" key="7">
    <source>
        <dbReference type="SAM" id="Phobius"/>
    </source>
</evidence>
<proteinExistence type="predicted"/>
<dbReference type="Pfam" id="PF13520">
    <property type="entry name" value="AA_permease_2"/>
    <property type="match status" value="1"/>
</dbReference>
<dbReference type="AlphaFoldDB" id="A0A4Q2V4R2"/>
<feature type="transmembrane region" description="Helical" evidence="7">
    <location>
        <begin position="403"/>
        <end position="424"/>
    </location>
</feature>
<feature type="transmembrane region" description="Helical" evidence="7">
    <location>
        <begin position="190"/>
        <end position="211"/>
    </location>
</feature>
<accession>A0A4Q2V4R2</accession>
<feature type="transmembrane region" description="Helical" evidence="7">
    <location>
        <begin position="445"/>
        <end position="467"/>
    </location>
</feature>
<feature type="transmembrane region" description="Helical" evidence="7">
    <location>
        <begin position="119"/>
        <end position="142"/>
    </location>
</feature>
<evidence type="ECO:0000256" key="2">
    <source>
        <dbReference type="ARBA" id="ARBA00022448"/>
    </source>
</evidence>
<evidence type="ECO:0000256" key="1">
    <source>
        <dbReference type="ARBA" id="ARBA00004141"/>
    </source>
</evidence>
<dbReference type="PIRSF" id="PIRSF006060">
    <property type="entry name" value="AA_transporter"/>
    <property type="match status" value="1"/>
</dbReference>
<name>A0A4Q2V4R2_FUSOX</name>
<keyword evidence="3 7" id="KW-0812">Transmembrane</keyword>
<sequence length="518" mass="56652">MSGIEAKSQTDITPNATTTMENKPNMGEYEVPELKPRFSVLAAIGIQYSISAAPLAVGGYLAFILGLGGSPYFFYGFLVAAAGQTLICISLAEIAAVYPHVSGQVFWTTALAPPRLSRVLSYCNGAATTLGWIFANTGSYVFSAQMWIAAMEIRFPGYQHQNYQTFLLAVAVALYGVILNVWLFRWYPHFTVFMVWFINASTVYILVALLVRATPKVSAHDVFVKVVNQSGWSSDSLVFFLNFLPGGVAIACFDTAAHMAEEMEHPHKQVPQVMVGATLLSVATSIPMVIALLFCIVNPMALLNPVGGQPVFQVFLDGFRSDALLVIALIIYLVVWMAASPGCLATGSRLVWSFAKHGGLPLPKWLGHVDPELLIPVNAVYLTALSATLIGLLVFGPSTVLNGVYGAGGVCFFVSYGLPIWLLLCRGRKVLPTRRYFNLGRLGPWVNIAAVCWQFLAVVFLCFPLYRPVTTTNMNWASLCAVSGFFIFGINWLLYSRRHYRAPARLVLPRDEGSQDVA</sequence>
<comment type="subcellular location">
    <subcellularLocation>
        <location evidence="1">Membrane</location>
        <topology evidence="1">Multi-pass membrane protein</topology>
    </subcellularLocation>
</comment>
<evidence type="ECO:0000256" key="6">
    <source>
        <dbReference type="SAM" id="MobiDB-lite"/>
    </source>
</evidence>
<dbReference type="EMBL" id="MQTW01000488">
    <property type="protein sequence ID" value="RYC79889.1"/>
    <property type="molecule type" value="Genomic_DNA"/>
</dbReference>
<protein>
    <recommendedName>
        <fullName evidence="10">Choline transport protein</fullName>
    </recommendedName>
</protein>
<dbReference type="PANTHER" id="PTHR45649:SF16">
    <property type="entry name" value="7-KETO 8-AMINOPELARGONIC ACID TRANSPORTER"/>
    <property type="match status" value="1"/>
</dbReference>
<dbReference type="GO" id="GO:0022857">
    <property type="term" value="F:transmembrane transporter activity"/>
    <property type="evidence" value="ECO:0007669"/>
    <property type="project" value="InterPro"/>
</dbReference>
<keyword evidence="5 7" id="KW-0472">Membrane</keyword>
<feature type="transmembrane region" description="Helical" evidence="7">
    <location>
        <begin position="72"/>
        <end position="99"/>
    </location>
</feature>
<evidence type="ECO:0000313" key="9">
    <source>
        <dbReference type="Proteomes" id="UP000290540"/>
    </source>
</evidence>
<dbReference type="Gene3D" id="1.20.1740.10">
    <property type="entry name" value="Amino acid/polyamine transporter I"/>
    <property type="match status" value="1"/>
</dbReference>
<evidence type="ECO:0000256" key="4">
    <source>
        <dbReference type="ARBA" id="ARBA00022989"/>
    </source>
</evidence>
<feature type="transmembrane region" description="Helical" evidence="7">
    <location>
        <begin position="273"/>
        <end position="303"/>
    </location>
</feature>
<evidence type="ECO:0000256" key="5">
    <source>
        <dbReference type="ARBA" id="ARBA00023136"/>
    </source>
</evidence>
<dbReference type="Proteomes" id="UP000290540">
    <property type="component" value="Unassembled WGS sequence"/>
</dbReference>
<feature type="transmembrane region" description="Helical" evidence="7">
    <location>
        <begin position="473"/>
        <end position="495"/>
    </location>
</feature>
<dbReference type="GO" id="GO:0016020">
    <property type="term" value="C:membrane"/>
    <property type="evidence" value="ECO:0007669"/>
    <property type="project" value="UniProtKB-SubCell"/>
</dbReference>
<feature type="compositionally biased region" description="Polar residues" evidence="6">
    <location>
        <begin position="7"/>
        <end position="22"/>
    </location>
</feature>
<feature type="transmembrane region" description="Helical" evidence="7">
    <location>
        <begin position="163"/>
        <end position="184"/>
    </location>
</feature>
<keyword evidence="4 7" id="KW-1133">Transmembrane helix</keyword>
<comment type="caution">
    <text evidence="8">The sequence shown here is derived from an EMBL/GenBank/DDBJ whole genome shotgun (WGS) entry which is preliminary data.</text>
</comment>
<dbReference type="InterPro" id="IPR002293">
    <property type="entry name" value="AA/rel_permease1"/>
</dbReference>
<evidence type="ECO:0000313" key="8">
    <source>
        <dbReference type="EMBL" id="RYC79889.1"/>
    </source>
</evidence>
<feature type="transmembrane region" description="Helical" evidence="7">
    <location>
        <begin position="38"/>
        <end position="65"/>
    </location>
</feature>
<dbReference type="PANTHER" id="PTHR45649">
    <property type="entry name" value="AMINO-ACID PERMEASE BAT1"/>
    <property type="match status" value="1"/>
</dbReference>
<evidence type="ECO:0008006" key="10">
    <source>
        <dbReference type="Google" id="ProtNLM"/>
    </source>
</evidence>